<feature type="region of interest" description="Disordered" evidence="1">
    <location>
        <begin position="12"/>
        <end position="97"/>
    </location>
</feature>
<keyword evidence="3" id="KW-1185">Reference proteome</keyword>
<protein>
    <submittedName>
        <fullName evidence="2">Uncharacterized protein</fullName>
    </submittedName>
</protein>
<name>A0A9Q1G042_SYNKA</name>
<dbReference type="EMBL" id="JAINUF010000003">
    <property type="protein sequence ID" value="KAJ8370483.1"/>
    <property type="molecule type" value="Genomic_DNA"/>
</dbReference>
<feature type="compositionally biased region" description="Basic residues" evidence="1">
    <location>
        <begin position="76"/>
        <end position="86"/>
    </location>
</feature>
<comment type="caution">
    <text evidence="2">The sequence shown here is derived from an EMBL/GenBank/DDBJ whole genome shotgun (WGS) entry which is preliminary data.</text>
</comment>
<gene>
    <name evidence="2" type="ORF">SKAU_G00105110</name>
</gene>
<feature type="compositionally biased region" description="Basic and acidic residues" evidence="1">
    <location>
        <begin position="39"/>
        <end position="54"/>
    </location>
</feature>
<evidence type="ECO:0000313" key="3">
    <source>
        <dbReference type="Proteomes" id="UP001152622"/>
    </source>
</evidence>
<organism evidence="2 3">
    <name type="scientific">Synaphobranchus kaupii</name>
    <name type="common">Kaup's arrowtooth eel</name>
    <dbReference type="NCBI Taxonomy" id="118154"/>
    <lineage>
        <taxon>Eukaryota</taxon>
        <taxon>Metazoa</taxon>
        <taxon>Chordata</taxon>
        <taxon>Craniata</taxon>
        <taxon>Vertebrata</taxon>
        <taxon>Euteleostomi</taxon>
        <taxon>Actinopterygii</taxon>
        <taxon>Neopterygii</taxon>
        <taxon>Teleostei</taxon>
        <taxon>Anguilliformes</taxon>
        <taxon>Synaphobranchidae</taxon>
        <taxon>Synaphobranchus</taxon>
    </lineage>
</organism>
<accession>A0A9Q1G042</accession>
<dbReference type="Proteomes" id="UP001152622">
    <property type="component" value="Chromosome 3"/>
</dbReference>
<evidence type="ECO:0000313" key="2">
    <source>
        <dbReference type="EMBL" id="KAJ8370483.1"/>
    </source>
</evidence>
<proteinExistence type="predicted"/>
<dbReference type="AlphaFoldDB" id="A0A9Q1G042"/>
<reference evidence="2" key="1">
    <citation type="journal article" date="2023" name="Science">
        <title>Genome structures resolve the early diversification of teleost fishes.</title>
        <authorList>
            <person name="Parey E."/>
            <person name="Louis A."/>
            <person name="Montfort J."/>
            <person name="Bouchez O."/>
            <person name="Roques C."/>
            <person name="Iampietro C."/>
            <person name="Lluch J."/>
            <person name="Castinel A."/>
            <person name="Donnadieu C."/>
            <person name="Desvignes T."/>
            <person name="Floi Bucao C."/>
            <person name="Jouanno E."/>
            <person name="Wen M."/>
            <person name="Mejri S."/>
            <person name="Dirks R."/>
            <person name="Jansen H."/>
            <person name="Henkel C."/>
            <person name="Chen W.J."/>
            <person name="Zahm M."/>
            <person name="Cabau C."/>
            <person name="Klopp C."/>
            <person name="Thompson A.W."/>
            <person name="Robinson-Rechavi M."/>
            <person name="Braasch I."/>
            <person name="Lecointre G."/>
            <person name="Bobe J."/>
            <person name="Postlethwait J.H."/>
            <person name="Berthelot C."/>
            <person name="Roest Crollius H."/>
            <person name="Guiguen Y."/>
        </authorList>
    </citation>
    <scope>NUCLEOTIDE SEQUENCE</scope>
    <source>
        <strain evidence="2">WJC10195</strain>
    </source>
</reference>
<evidence type="ECO:0000256" key="1">
    <source>
        <dbReference type="SAM" id="MobiDB-lite"/>
    </source>
</evidence>
<sequence length="205" mass="22709">MELFLLLEGRRGTSLGSPGAVRSADSDSAAPLGLSRPTRPCDDKSELQNDRGVRFIEMPTDLQTPCDRGGGSPRPRASRRAGRGHVPRPLIIPRPSVPRDSNVEVRAGVRRLRCVRRALRLHVRGRRCNSAWDAPKSRPRRVFGARAGYLSRSVACLMVKRRRYLSRAFVKAVRALLSTVRPRGECLMGSSLSALLISPRPFPQP</sequence>